<name>A0ABQ0GFG7_9PEZI</name>
<feature type="compositionally biased region" description="Polar residues" evidence="1">
    <location>
        <begin position="220"/>
        <end position="237"/>
    </location>
</feature>
<sequence length="322" mass="35428">MAPRSTEGAQSPSRGHAATSVLLLDIFRTLQRIESRIEDQDGRLSMMERSICSVPPSPIEAGSLPDMASLEGASRSASSMGREPQLVPSRAFLNSFRSSPHGHEAARKSNTKFEFHDSKSDLFLPGEKVRSVDVDRLANRNTLQAGYLSTTLGEPPHPYDDQGEERYSVSVYSVHVADSVQLERLDMGNTGGRFTAPETQGERSGSTPISVAYSDVESRGWSNTDPLDVTRATTDGSPANKPAPHERVAMAFYAYENWKEGLKAKYGLHQSLEQKLKWVGLGQVHALEMREKRQSGLVGIWKSVLAYVRKQTGTMTTGWVVC</sequence>
<organism evidence="2 3">
    <name type="scientific">Madurella fahalii</name>
    <dbReference type="NCBI Taxonomy" id="1157608"/>
    <lineage>
        <taxon>Eukaryota</taxon>
        <taxon>Fungi</taxon>
        <taxon>Dikarya</taxon>
        <taxon>Ascomycota</taxon>
        <taxon>Pezizomycotina</taxon>
        <taxon>Sordariomycetes</taxon>
        <taxon>Sordariomycetidae</taxon>
        <taxon>Sordariales</taxon>
        <taxon>Sordariales incertae sedis</taxon>
        <taxon>Madurella</taxon>
    </lineage>
</organism>
<dbReference type="GeneID" id="98177362"/>
<dbReference type="Proteomes" id="UP001628179">
    <property type="component" value="Unassembled WGS sequence"/>
</dbReference>
<accession>A0ABQ0GFG7</accession>
<gene>
    <name evidence="2" type="ORF">MFIFM68171_06619</name>
</gene>
<proteinExistence type="predicted"/>
<protein>
    <submittedName>
        <fullName evidence="2">Uncharacterized protein</fullName>
    </submittedName>
</protein>
<reference evidence="2 3" key="1">
    <citation type="submission" date="2024-09" db="EMBL/GenBank/DDBJ databases">
        <title>Itraconazole resistance in Madurella fahalii resulting from another homologue of gene encoding cytochrome P450 14-alpha sterol demethylase (CYP51).</title>
        <authorList>
            <person name="Yoshioka I."/>
            <person name="Fahal A.H."/>
            <person name="Kaneko S."/>
            <person name="Yaguchi T."/>
        </authorList>
    </citation>
    <scope>NUCLEOTIDE SEQUENCE [LARGE SCALE GENOMIC DNA]</scope>
    <source>
        <strain evidence="2 3">IFM 68171</strain>
    </source>
</reference>
<evidence type="ECO:0000256" key="1">
    <source>
        <dbReference type="SAM" id="MobiDB-lite"/>
    </source>
</evidence>
<keyword evidence="3" id="KW-1185">Reference proteome</keyword>
<dbReference type="EMBL" id="BAAFSV010000003">
    <property type="protein sequence ID" value="GAB1316409.1"/>
    <property type="molecule type" value="Genomic_DNA"/>
</dbReference>
<evidence type="ECO:0000313" key="2">
    <source>
        <dbReference type="EMBL" id="GAB1316409.1"/>
    </source>
</evidence>
<comment type="caution">
    <text evidence="2">The sequence shown here is derived from an EMBL/GenBank/DDBJ whole genome shotgun (WGS) entry which is preliminary data.</text>
</comment>
<evidence type="ECO:0000313" key="3">
    <source>
        <dbReference type="Proteomes" id="UP001628179"/>
    </source>
</evidence>
<feature type="region of interest" description="Disordered" evidence="1">
    <location>
        <begin position="187"/>
        <end position="243"/>
    </location>
</feature>
<dbReference type="RefSeq" id="XP_070918140.1">
    <property type="nucleotide sequence ID" value="XM_071062039.1"/>
</dbReference>